<dbReference type="EMBL" id="JBGBPQ010000001">
    <property type="protein sequence ID" value="KAL1530133.1"/>
    <property type="molecule type" value="Genomic_DNA"/>
</dbReference>
<proteinExistence type="predicted"/>
<evidence type="ECO:0008006" key="4">
    <source>
        <dbReference type="Google" id="ProtNLM"/>
    </source>
</evidence>
<dbReference type="AlphaFoldDB" id="A0AB34K6L5"/>
<evidence type="ECO:0000313" key="2">
    <source>
        <dbReference type="EMBL" id="KAL1530133.1"/>
    </source>
</evidence>
<keyword evidence="3" id="KW-1185">Reference proteome</keyword>
<organism evidence="2 3">
    <name type="scientific">Prymnesium parvum</name>
    <name type="common">Toxic golden alga</name>
    <dbReference type="NCBI Taxonomy" id="97485"/>
    <lineage>
        <taxon>Eukaryota</taxon>
        <taxon>Haptista</taxon>
        <taxon>Haptophyta</taxon>
        <taxon>Prymnesiophyceae</taxon>
        <taxon>Prymnesiales</taxon>
        <taxon>Prymnesiaceae</taxon>
        <taxon>Prymnesium</taxon>
    </lineage>
</organism>
<sequence>MLERSLRQRELVTTNTSQGARAKAAAMEIMTESGMSLRVAALKHGVDNVSLIHYWLKKWRGTEMEDVAKSSRVEDSHDVCGMSISGRSSSESVASGSTSLSKATSSELEGMSMKSTNSVKRSMIEEAVELTKKGCTIRQAAKQVNEKYAELDRNVTVSFSAVHKHQDPTYRPRKQGREAYLPNEFNTKVCEYVVALRALKFPVFKDQVVAAANRVLEGTSYLSKFKAKQLGSNWYYNTRVVGWQQAEAVPALYYFNVPGGGRATLIRVVDDILLTYPVEARSVAEKTIAKFNEFYDNDVSVCWDPDSFVGYAIIDDPTTGAVTLNMASHIEHAVRQYVPALLANPPQRPTRRP</sequence>
<evidence type="ECO:0000313" key="3">
    <source>
        <dbReference type="Proteomes" id="UP001515480"/>
    </source>
</evidence>
<name>A0AB34K6L5_PRYPA</name>
<protein>
    <recommendedName>
        <fullName evidence="4">HTH psq-type domain-containing protein</fullName>
    </recommendedName>
</protein>
<gene>
    <name evidence="2" type="ORF">AB1Y20_001050</name>
</gene>
<comment type="caution">
    <text evidence="2">The sequence shown here is derived from an EMBL/GenBank/DDBJ whole genome shotgun (WGS) entry which is preliminary data.</text>
</comment>
<accession>A0AB34K6L5</accession>
<reference evidence="2 3" key="1">
    <citation type="journal article" date="2024" name="Science">
        <title>Giant polyketide synthase enzymes in the biosynthesis of giant marine polyether toxins.</title>
        <authorList>
            <person name="Fallon T.R."/>
            <person name="Shende V.V."/>
            <person name="Wierzbicki I.H."/>
            <person name="Pendleton A.L."/>
            <person name="Watervoot N.F."/>
            <person name="Auber R.P."/>
            <person name="Gonzalez D.J."/>
            <person name="Wisecaver J.H."/>
            <person name="Moore B.S."/>
        </authorList>
    </citation>
    <scope>NUCLEOTIDE SEQUENCE [LARGE SCALE GENOMIC DNA]</scope>
    <source>
        <strain evidence="2 3">12B1</strain>
    </source>
</reference>
<dbReference type="Proteomes" id="UP001515480">
    <property type="component" value="Unassembled WGS sequence"/>
</dbReference>
<feature type="region of interest" description="Disordered" evidence="1">
    <location>
        <begin position="82"/>
        <end position="116"/>
    </location>
</feature>
<feature type="compositionally biased region" description="Low complexity" evidence="1">
    <location>
        <begin position="82"/>
        <end position="109"/>
    </location>
</feature>
<evidence type="ECO:0000256" key="1">
    <source>
        <dbReference type="SAM" id="MobiDB-lite"/>
    </source>
</evidence>